<dbReference type="SMART" id="SM00382">
    <property type="entry name" value="AAA"/>
    <property type="match status" value="1"/>
</dbReference>
<gene>
    <name evidence="10" type="ORF">SAMN05421578_108163</name>
</gene>
<feature type="transmembrane region" description="Helical" evidence="7">
    <location>
        <begin position="36"/>
        <end position="57"/>
    </location>
</feature>
<dbReference type="PROSITE" id="PS00211">
    <property type="entry name" value="ABC_TRANSPORTER_1"/>
    <property type="match status" value="1"/>
</dbReference>
<dbReference type="Gene3D" id="3.40.50.300">
    <property type="entry name" value="P-loop containing nucleotide triphosphate hydrolases"/>
    <property type="match status" value="1"/>
</dbReference>
<dbReference type="InterPro" id="IPR003593">
    <property type="entry name" value="AAA+_ATPase"/>
</dbReference>
<dbReference type="Pfam" id="PF00664">
    <property type="entry name" value="ABC_membrane"/>
    <property type="match status" value="1"/>
</dbReference>
<evidence type="ECO:0000256" key="6">
    <source>
        <dbReference type="ARBA" id="ARBA00023136"/>
    </source>
</evidence>
<dbReference type="CDD" id="cd07346">
    <property type="entry name" value="ABC_6TM_exporters"/>
    <property type="match status" value="1"/>
</dbReference>
<accession>A0ABY1K355</accession>
<dbReference type="GO" id="GO:0005524">
    <property type="term" value="F:ATP binding"/>
    <property type="evidence" value="ECO:0007669"/>
    <property type="project" value="UniProtKB-KW"/>
</dbReference>
<feature type="transmembrane region" description="Helical" evidence="7">
    <location>
        <begin position="171"/>
        <end position="194"/>
    </location>
</feature>
<dbReference type="PANTHER" id="PTHR43394:SF1">
    <property type="entry name" value="ATP-BINDING CASSETTE SUB-FAMILY B MEMBER 10, MITOCHONDRIAL"/>
    <property type="match status" value="1"/>
</dbReference>
<evidence type="ECO:0000259" key="9">
    <source>
        <dbReference type="PROSITE" id="PS50929"/>
    </source>
</evidence>
<dbReference type="InterPro" id="IPR036640">
    <property type="entry name" value="ABC1_TM_sf"/>
</dbReference>
<keyword evidence="6 7" id="KW-0472">Membrane</keyword>
<dbReference type="InterPro" id="IPR027417">
    <property type="entry name" value="P-loop_NTPase"/>
</dbReference>
<evidence type="ECO:0000256" key="1">
    <source>
        <dbReference type="ARBA" id="ARBA00004651"/>
    </source>
</evidence>
<dbReference type="InterPro" id="IPR011527">
    <property type="entry name" value="ABC1_TM_dom"/>
</dbReference>
<keyword evidence="5 7" id="KW-1133">Transmembrane helix</keyword>
<organism evidence="10 11">
    <name type="scientific">Paenibacillus macquariensis</name>
    <dbReference type="NCBI Taxonomy" id="948756"/>
    <lineage>
        <taxon>Bacteria</taxon>
        <taxon>Bacillati</taxon>
        <taxon>Bacillota</taxon>
        <taxon>Bacilli</taxon>
        <taxon>Bacillales</taxon>
        <taxon>Paenibacillaceae</taxon>
        <taxon>Paenibacillus</taxon>
    </lineage>
</organism>
<dbReference type="SUPFAM" id="SSF52540">
    <property type="entry name" value="P-loop containing nucleoside triphosphate hydrolases"/>
    <property type="match status" value="1"/>
</dbReference>
<dbReference type="InterPro" id="IPR017871">
    <property type="entry name" value="ABC_transporter-like_CS"/>
</dbReference>
<evidence type="ECO:0000259" key="8">
    <source>
        <dbReference type="PROSITE" id="PS50893"/>
    </source>
</evidence>
<dbReference type="PROSITE" id="PS50929">
    <property type="entry name" value="ABC_TM1F"/>
    <property type="match status" value="1"/>
</dbReference>
<evidence type="ECO:0000256" key="5">
    <source>
        <dbReference type="ARBA" id="ARBA00022989"/>
    </source>
</evidence>
<evidence type="ECO:0000313" key="10">
    <source>
        <dbReference type="EMBL" id="SIR19606.1"/>
    </source>
</evidence>
<evidence type="ECO:0000313" key="11">
    <source>
        <dbReference type="Proteomes" id="UP000186666"/>
    </source>
</evidence>
<dbReference type="PANTHER" id="PTHR43394">
    <property type="entry name" value="ATP-DEPENDENT PERMEASE MDL1, MITOCHONDRIAL"/>
    <property type="match status" value="1"/>
</dbReference>
<dbReference type="Pfam" id="PF00005">
    <property type="entry name" value="ABC_tran"/>
    <property type="match status" value="1"/>
</dbReference>
<sequence length="616" mass="68439">MSREMNEEVVHNRAIPATSNTLKRLMKLGKPYLGRYVILCLLSAIVSLATVALAESLRRIINAATNQDMSLLLTSLLFGGVVVIVDAGANFLRTYLSGILEFKSTSALQASILSKLLKVKHKDLDRYHSADLISRINDSAVVAQQGINQKTIELISNLMQLTFLLTYLLSLQYVLTLGTVIICSIVPLVLLPFTSRLRTMYGKRQQIESEQQVFIQDTIQGAEVVRTFSLAPKLQAQFAQRVKKYFKIHLPISRIEAVGYNMPLAVILGGLLYVLSYGGYLVIDGRLDVGAIAAFLFCFEQITNPVSRLANLWTEMQVSLAQSNRLFEVLDLAEEGVGVEHNTSLPIDPYMKPMDASKQVVNRSHAIRFERVGFRYGDDQVLTGVSLTIEPGKVTALAGPSGSGKSTLLNLLLAVYEPHEGHIRTGDECLSTIHPRVWRHGIAYVSQEPYLFSGTLYENIAWGRAGATRDDIIKAAQSAGIHEFIMRTPLQYETFIGERGLTLSGGERQRLSIARAFVSEPQLLLLDEPTAALDSHNEELVQQALQQLMFGRTTVVIAHRLSTIIDADRIYYMESGSIVEAGTHYELMASQSKYRTMVETTFLKEDILVEPVEVNV</sequence>
<dbReference type="Gene3D" id="1.20.1560.10">
    <property type="entry name" value="ABC transporter type 1, transmembrane domain"/>
    <property type="match status" value="1"/>
</dbReference>
<reference evidence="10 11" key="1">
    <citation type="submission" date="2017-01" db="EMBL/GenBank/DDBJ databases">
        <authorList>
            <person name="Varghese N."/>
            <person name="Submissions S."/>
        </authorList>
    </citation>
    <scope>NUCLEOTIDE SEQUENCE [LARGE SCALE GENOMIC DNA]</scope>
    <source>
        <strain evidence="10 11">ATCC 23464</strain>
    </source>
</reference>
<keyword evidence="3" id="KW-0547">Nucleotide-binding</keyword>
<protein>
    <submittedName>
        <fullName evidence="10">ATP-binding cassette, subfamily B, AbcA/BmrA</fullName>
    </submittedName>
</protein>
<dbReference type="RefSeq" id="WP_068579617.1">
    <property type="nucleotide sequence ID" value="NZ_FTNK01000008.1"/>
</dbReference>
<name>A0ABY1K355_9BACL</name>
<dbReference type="InterPro" id="IPR039421">
    <property type="entry name" value="Type_1_exporter"/>
</dbReference>
<evidence type="ECO:0000256" key="2">
    <source>
        <dbReference type="ARBA" id="ARBA00022692"/>
    </source>
</evidence>
<proteinExistence type="predicted"/>
<dbReference type="Proteomes" id="UP000186666">
    <property type="component" value="Unassembled WGS sequence"/>
</dbReference>
<dbReference type="PROSITE" id="PS50893">
    <property type="entry name" value="ABC_TRANSPORTER_2"/>
    <property type="match status" value="1"/>
</dbReference>
<feature type="transmembrane region" description="Helical" evidence="7">
    <location>
        <begin position="264"/>
        <end position="283"/>
    </location>
</feature>
<keyword evidence="11" id="KW-1185">Reference proteome</keyword>
<dbReference type="InterPro" id="IPR003439">
    <property type="entry name" value="ABC_transporter-like_ATP-bd"/>
</dbReference>
<evidence type="ECO:0000256" key="4">
    <source>
        <dbReference type="ARBA" id="ARBA00022840"/>
    </source>
</evidence>
<evidence type="ECO:0000256" key="7">
    <source>
        <dbReference type="SAM" id="Phobius"/>
    </source>
</evidence>
<dbReference type="EMBL" id="FTNK01000008">
    <property type="protein sequence ID" value="SIR19606.1"/>
    <property type="molecule type" value="Genomic_DNA"/>
</dbReference>
<feature type="domain" description="ABC transmembrane type-1" evidence="9">
    <location>
        <begin position="37"/>
        <end position="317"/>
    </location>
</feature>
<feature type="transmembrane region" description="Helical" evidence="7">
    <location>
        <begin position="69"/>
        <end position="92"/>
    </location>
</feature>
<feature type="domain" description="ABC transporter" evidence="8">
    <location>
        <begin position="367"/>
        <end position="600"/>
    </location>
</feature>
<keyword evidence="2 7" id="KW-0812">Transmembrane</keyword>
<keyword evidence="4 10" id="KW-0067">ATP-binding</keyword>
<evidence type="ECO:0000256" key="3">
    <source>
        <dbReference type="ARBA" id="ARBA00022741"/>
    </source>
</evidence>
<comment type="subcellular location">
    <subcellularLocation>
        <location evidence="1">Cell membrane</location>
        <topology evidence="1">Multi-pass membrane protein</topology>
    </subcellularLocation>
</comment>
<dbReference type="SUPFAM" id="SSF90123">
    <property type="entry name" value="ABC transporter transmembrane region"/>
    <property type="match status" value="1"/>
</dbReference>
<comment type="caution">
    <text evidence="10">The sequence shown here is derived from an EMBL/GenBank/DDBJ whole genome shotgun (WGS) entry which is preliminary data.</text>
</comment>